<keyword evidence="3" id="KW-0719">Serine esterase</keyword>
<comment type="similarity">
    <text evidence="2">Belongs to the cutinase family.</text>
</comment>
<keyword evidence="6" id="KW-0378">Hydrolase</keyword>
<evidence type="ECO:0000256" key="8">
    <source>
        <dbReference type="SAM" id="MobiDB-lite"/>
    </source>
</evidence>
<keyword evidence="9" id="KW-0812">Transmembrane</keyword>
<protein>
    <submittedName>
        <fullName evidence="12">Cutinase family protein</fullName>
    </submittedName>
</protein>
<dbReference type="CDD" id="cd00198">
    <property type="entry name" value="vWFA"/>
    <property type="match status" value="1"/>
</dbReference>
<feature type="compositionally biased region" description="Basic and acidic residues" evidence="8">
    <location>
        <begin position="57"/>
        <end position="76"/>
    </location>
</feature>
<dbReference type="GO" id="GO:0005975">
    <property type="term" value="P:carbohydrate metabolic process"/>
    <property type="evidence" value="ECO:0007669"/>
    <property type="project" value="UniProtKB-ARBA"/>
</dbReference>
<evidence type="ECO:0000256" key="7">
    <source>
        <dbReference type="ARBA" id="ARBA00023157"/>
    </source>
</evidence>
<dbReference type="InterPro" id="IPR035986">
    <property type="entry name" value="PKD_dom_sf"/>
</dbReference>
<evidence type="ECO:0000256" key="6">
    <source>
        <dbReference type="ARBA" id="ARBA00022801"/>
    </source>
</evidence>
<dbReference type="InterPro" id="IPR000675">
    <property type="entry name" value="Cutinase/axe"/>
</dbReference>
<comment type="caution">
    <text evidence="12">The sequence shown here is derived from an EMBL/GenBank/DDBJ whole genome shotgun (WGS) entry which is preliminary data.</text>
</comment>
<keyword evidence="9" id="KW-1133">Transmembrane helix</keyword>
<keyword evidence="7" id="KW-1015">Disulfide bond</keyword>
<dbReference type="CDD" id="cd00146">
    <property type="entry name" value="PKD"/>
    <property type="match status" value="1"/>
</dbReference>
<dbReference type="Pfam" id="PF25106">
    <property type="entry name" value="VWA_4"/>
    <property type="match status" value="1"/>
</dbReference>
<dbReference type="Proteomes" id="UP000269289">
    <property type="component" value="Unassembled WGS sequence"/>
</dbReference>
<dbReference type="Gene3D" id="3.40.50.1820">
    <property type="entry name" value="alpha/beta hydrolase"/>
    <property type="match status" value="1"/>
</dbReference>
<dbReference type="InterPro" id="IPR000601">
    <property type="entry name" value="PKD_dom"/>
</dbReference>
<dbReference type="SUPFAM" id="SSF49299">
    <property type="entry name" value="PKD domain"/>
    <property type="match status" value="1"/>
</dbReference>
<evidence type="ECO:0000256" key="9">
    <source>
        <dbReference type="SAM" id="Phobius"/>
    </source>
</evidence>
<keyword evidence="13" id="KW-1185">Reference proteome</keyword>
<dbReference type="PANTHER" id="PTHR33630">
    <property type="entry name" value="CUTINASE RV1984C-RELATED-RELATED"/>
    <property type="match status" value="1"/>
</dbReference>
<evidence type="ECO:0000313" key="13">
    <source>
        <dbReference type="Proteomes" id="UP000269289"/>
    </source>
</evidence>
<dbReference type="Pfam" id="PF01083">
    <property type="entry name" value="Cutinase"/>
    <property type="match status" value="1"/>
</dbReference>
<keyword evidence="4" id="KW-0964">Secreted</keyword>
<evidence type="ECO:0000256" key="2">
    <source>
        <dbReference type="ARBA" id="ARBA00007534"/>
    </source>
</evidence>
<keyword evidence="9" id="KW-0472">Membrane</keyword>
<dbReference type="InterPro" id="IPR029058">
    <property type="entry name" value="AB_hydrolase_fold"/>
</dbReference>
<dbReference type="Gene3D" id="2.60.40.10">
    <property type="entry name" value="Immunoglobulins"/>
    <property type="match status" value="1"/>
</dbReference>
<feature type="compositionally biased region" description="Low complexity" evidence="8">
    <location>
        <begin position="37"/>
        <end position="56"/>
    </location>
</feature>
<dbReference type="PROSITE" id="PS50234">
    <property type="entry name" value="VWFA"/>
    <property type="match status" value="1"/>
</dbReference>
<evidence type="ECO:0000256" key="4">
    <source>
        <dbReference type="ARBA" id="ARBA00022525"/>
    </source>
</evidence>
<gene>
    <name evidence="12" type="ORF">EBM89_01990</name>
</gene>
<evidence type="ECO:0000256" key="5">
    <source>
        <dbReference type="ARBA" id="ARBA00022729"/>
    </source>
</evidence>
<sequence length="874" mass="91340">MPRPATSRVGRSRGGRRRAGRPLRWCPSPSRSPIPQPRSTTSWSSSRAAPPRSTSSAHDRPREHPPPARSRYPKEKDQMRRLFAALALVALVGIGSVGPVAPPATAGELRETCTTYEFIGARGSGQAPTHAPLDPASYLADERAGMGREVFAVFEGVEQAVLAAGESITGHGLRFPAPGVFDGTDLINGLRAANSWGQSGAYGDSVRIGSAELLRRVESRAAQCPDMTFVVAGYSQGAEAAGTGLAALPRRLQQRVAAAAFFGDPLFNANDADPGYSSFDRDHHGAMGARVLWDRSRQGAVTASYCRLADPICNLTTMTVLDPGQVKFSRDLGWLMRTTRSLGIGLFDHHLTYSAADGDLARSPDVRDAVIRLSNALGVTSGVVTSIPTDVVFVIDTTGSMSGPISSVRQQVHHLVRVLEEQSADFRVGLVEFRDWFDAFQARVVTPLTTDTEVFRAGLNGLVAFGGGDTPESVYSGLVRAFDQDWRADVRRTVVLVGDAPPHDPEPVTGLTRDQVVARALGTDVVTGVPGPRAGRGTEPMAGEAPSLRGPVAVYAVNSGRSADTSAAFGDIAEATGGFLIESVGSVADQVGEALLAAGQAPEVQVAPTFSRAGQPASLNAGGTYPAAGDVVVAYDWNLGTGTPVGSYDATTDGPRLEWVFDEPGEYRITVRARTAGGRSAVASNVHEVDPAYTRVPHVPQDVIATTAADAEVEVSWAADPEAYWYTFWDADGEVIDAYSWYEPGWTLYDLPPGEPVTFFLTAGNDLGTSEPAGPFTAVAGGERTPDPAVAPDEPVPTVPTDGLPEGAPGDRADGAGTSAAAVPQSTPGQADRPGGTALAATGAGLVIAAVGALAASGVGARVLHRVRGRGDGD</sequence>
<dbReference type="SUPFAM" id="SSF49265">
    <property type="entry name" value="Fibronectin type III"/>
    <property type="match status" value="1"/>
</dbReference>
<dbReference type="InterPro" id="IPR002035">
    <property type="entry name" value="VWF_A"/>
</dbReference>
<feature type="compositionally biased region" description="Basic residues" evidence="8">
    <location>
        <begin position="10"/>
        <end position="21"/>
    </location>
</feature>
<keyword evidence="5" id="KW-0732">Signal</keyword>
<dbReference type="Pfam" id="PF00801">
    <property type="entry name" value="PKD"/>
    <property type="match status" value="1"/>
</dbReference>
<evidence type="ECO:0000313" key="12">
    <source>
        <dbReference type="EMBL" id="RMI14007.1"/>
    </source>
</evidence>
<feature type="region of interest" description="Disordered" evidence="8">
    <location>
        <begin position="1"/>
        <end position="76"/>
    </location>
</feature>
<dbReference type="AlphaFoldDB" id="A0A3M2JIX3"/>
<dbReference type="Gene3D" id="3.40.50.410">
    <property type="entry name" value="von Willebrand factor, type A domain"/>
    <property type="match status" value="1"/>
</dbReference>
<dbReference type="SMART" id="SM00327">
    <property type="entry name" value="VWA"/>
    <property type="match status" value="1"/>
</dbReference>
<comment type="subcellular location">
    <subcellularLocation>
        <location evidence="1">Secreted</location>
    </subcellularLocation>
</comment>
<dbReference type="PANTHER" id="PTHR33630:SF9">
    <property type="entry name" value="CUTINASE 4"/>
    <property type="match status" value="1"/>
</dbReference>
<feature type="domain" description="PKD" evidence="10">
    <location>
        <begin position="628"/>
        <end position="684"/>
    </location>
</feature>
<feature type="domain" description="VWFA" evidence="11">
    <location>
        <begin position="390"/>
        <end position="595"/>
    </location>
</feature>
<name>A0A3M2JIX3_9CELL</name>
<evidence type="ECO:0000259" key="11">
    <source>
        <dbReference type="PROSITE" id="PS50234"/>
    </source>
</evidence>
<accession>A0A3M2JIX3</accession>
<evidence type="ECO:0000256" key="3">
    <source>
        <dbReference type="ARBA" id="ARBA00022487"/>
    </source>
</evidence>
<reference evidence="12 13" key="1">
    <citation type="submission" date="2018-10" db="EMBL/GenBank/DDBJ databases">
        <title>Isolation, diversity and antifungal activity of actinobacteria from wheat.</title>
        <authorList>
            <person name="Han C."/>
        </authorList>
    </citation>
    <scope>NUCLEOTIDE SEQUENCE [LARGE SCALE GENOMIC DNA]</scope>
    <source>
        <strain evidence="12 13">NEAU-YY56</strain>
    </source>
</reference>
<organism evidence="12 13">
    <name type="scientific">Cellulomonas triticagri</name>
    <dbReference type="NCBI Taxonomy" id="2483352"/>
    <lineage>
        <taxon>Bacteria</taxon>
        <taxon>Bacillati</taxon>
        <taxon>Actinomycetota</taxon>
        <taxon>Actinomycetes</taxon>
        <taxon>Micrococcales</taxon>
        <taxon>Cellulomonadaceae</taxon>
        <taxon>Cellulomonas</taxon>
    </lineage>
</organism>
<dbReference type="InterPro" id="IPR056861">
    <property type="entry name" value="HMCN1-like_VWA"/>
</dbReference>
<dbReference type="InterPro" id="IPR013783">
    <property type="entry name" value="Ig-like_fold"/>
</dbReference>
<dbReference type="InterPro" id="IPR036116">
    <property type="entry name" value="FN3_sf"/>
</dbReference>
<feature type="region of interest" description="Disordered" evidence="8">
    <location>
        <begin position="771"/>
        <end position="836"/>
    </location>
</feature>
<evidence type="ECO:0000256" key="1">
    <source>
        <dbReference type="ARBA" id="ARBA00004613"/>
    </source>
</evidence>
<feature type="transmembrane region" description="Helical" evidence="9">
    <location>
        <begin position="82"/>
        <end position="101"/>
    </location>
</feature>
<dbReference type="EMBL" id="RFFI01000006">
    <property type="protein sequence ID" value="RMI14007.1"/>
    <property type="molecule type" value="Genomic_DNA"/>
</dbReference>
<dbReference type="GO" id="GO:0052689">
    <property type="term" value="F:carboxylic ester hydrolase activity"/>
    <property type="evidence" value="ECO:0007669"/>
    <property type="project" value="UniProtKB-KW"/>
</dbReference>
<dbReference type="SUPFAM" id="SSF53474">
    <property type="entry name" value="alpha/beta-Hydrolases"/>
    <property type="match status" value="1"/>
</dbReference>
<dbReference type="PROSITE" id="PS50093">
    <property type="entry name" value="PKD"/>
    <property type="match status" value="1"/>
</dbReference>
<feature type="transmembrane region" description="Helical" evidence="9">
    <location>
        <begin position="838"/>
        <end position="861"/>
    </location>
</feature>
<dbReference type="SUPFAM" id="SSF53300">
    <property type="entry name" value="vWA-like"/>
    <property type="match status" value="1"/>
</dbReference>
<dbReference type="SMART" id="SM01110">
    <property type="entry name" value="Cutinase"/>
    <property type="match status" value="1"/>
</dbReference>
<proteinExistence type="inferred from homology"/>
<evidence type="ECO:0000259" key="10">
    <source>
        <dbReference type="PROSITE" id="PS50093"/>
    </source>
</evidence>
<dbReference type="InterPro" id="IPR036465">
    <property type="entry name" value="vWFA_dom_sf"/>
</dbReference>